<proteinExistence type="predicted"/>
<protein>
    <submittedName>
        <fullName evidence="1">Uncharacterized protein</fullName>
    </submittedName>
</protein>
<reference evidence="1 2" key="1">
    <citation type="journal article" date="2013" name="PLoS ONE">
        <title>Poles Apart: Arctic and Antarctic Octadecabacter strains Share High Genome Plasticity and a New Type of Xanthorhodopsin.</title>
        <authorList>
            <person name="Vollmers J."/>
            <person name="Voget S."/>
            <person name="Dietrich S."/>
            <person name="Gollnow K."/>
            <person name="Smits M."/>
            <person name="Meyer K."/>
            <person name="Brinkhoff T."/>
            <person name="Simon M."/>
            <person name="Daniel R."/>
        </authorList>
    </citation>
    <scope>NUCLEOTIDE SEQUENCE [LARGE SCALE GENOMIC DNA]</scope>
    <source>
        <strain evidence="1 2">307</strain>
    </source>
</reference>
<dbReference type="OrthoDB" id="7867218at2"/>
<accession>M9R4F1</accession>
<dbReference type="STRING" id="391626.OAN307_c18110"/>
<dbReference type="KEGG" id="oat:OAN307_c18110"/>
<keyword evidence="2" id="KW-1185">Reference proteome</keyword>
<name>M9R4F1_9RHOB</name>
<dbReference type="AlphaFoldDB" id="M9R4F1"/>
<sequence length="184" mass="20672">MNTHEKSQEQLFETNLELSKPLGDYGDQIIEHDVAVYLATPNGKEPKIGTTFNPAARKRAQSLKDDEFEVLWWIVGGYMTSNHIHRTEQIEARKFGLKDEHEGHRHAVNRARLGTFGQSGTYDIKNIVTGEIIVVSDAGALERKHKLVPKSLSRAANPKQNHKHVKINGVKHTVSYAENKKGGE</sequence>
<gene>
    <name evidence="1" type="ORF">OAN307_c18110</name>
</gene>
<dbReference type="EMBL" id="CP003740">
    <property type="protein sequence ID" value="AGI67469.1"/>
    <property type="molecule type" value="Genomic_DNA"/>
</dbReference>
<evidence type="ECO:0000313" key="2">
    <source>
        <dbReference type="Proteomes" id="UP000005307"/>
    </source>
</evidence>
<organism evidence="1 2">
    <name type="scientific">Octadecabacter antarcticus 307</name>
    <dbReference type="NCBI Taxonomy" id="391626"/>
    <lineage>
        <taxon>Bacteria</taxon>
        <taxon>Pseudomonadati</taxon>
        <taxon>Pseudomonadota</taxon>
        <taxon>Alphaproteobacteria</taxon>
        <taxon>Rhodobacterales</taxon>
        <taxon>Roseobacteraceae</taxon>
        <taxon>Octadecabacter</taxon>
    </lineage>
</organism>
<evidence type="ECO:0000313" key="1">
    <source>
        <dbReference type="EMBL" id="AGI67469.1"/>
    </source>
</evidence>
<dbReference type="HOGENOM" id="CLU_1502023_0_0_5"/>
<dbReference type="Proteomes" id="UP000005307">
    <property type="component" value="Chromosome"/>
</dbReference>
<dbReference type="RefSeq" id="WP_015499499.1">
    <property type="nucleotide sequence ID" value="NC_020911.1"/>
</dbReference>